<comment type="caution">
    <text evidence="2">The sequence shown here is derived from an EMBL/GenBank/DDBJ whole genome shotgun (WGS) entry which is preliminary data.</text>
</comment>
<evidence type="ECO:0000313" key="3">
    <source>
        <dbReference type="Proteomes" id="UP001324427"/>
    </source>
</evidence>
<reference evidence="2 3" key="1">
    <citation type="submission" date="2021-11" db="EMBL/GenBank/DDBJ databases">
        <title>Black yeast isolated from Biological Soil Crust.</title>
        <authorList>
            <person name="Kurbessoian T."/>
        </authorList>
    </citation>
    <scope>NUCLEOTIDE SEQUENCE [LARGE SCALE GENOMIC DNA]</scope>
    <source>
        <strain evidence="2 3">CCFEE 5522</strain>
    </source>
</reference>
<dbReference type="Proteomes" id="UP001324427">
    <property type="component" value="Unassembled WGS sequence"/>
</dbReference>
<accession>A0AAV9JI08</accession>
<evidence type="ECO:0000256" key="1">
    <source>
        <dbReference type="SAM" id="MobiDB-lite"/>
    </source>
</evidence>
<dbReference type="AlphaFoldDB" id="A0AAV9JI08"/>
<evidence type="ECO:0000313" key="2">
    <source>
        <dbReference type="EMBL" id="KAK4544893.1"/>
    </source>
</evidence>
<organism evidence="2 3">
    <name type="scientific">Oleoguttula mirabilis</name>
    <dbReference type="NCBI Taxonomy" id="1507867"/>
    <lineage>
        <taxon>Eukaryota</taxon>
        <taxon>Fungi</taxon>
        <taxon>Dikarya</taxon>
        <taxon>Ascomycota</taxon>
        <taxon>Pezizomycotina</taxon>
        <taxon>Dothideomycetes</taxon>
        <taxon>Dothideomycetidae</taxon>
        <taxon>Mycosphaerellales</taxon>
        <taxon>Teratosphaeriaceae</taxon>
        <taxon>Oleoguttula</taxon>
    </lineage>
</organism>
<feature type="compositionally biased region" description="Polar residues" evidence="1">
    <location>
        <begin position="52"/>
        <end position="62"/>
    </location>
</feature>
<proteinExistence type="predicted"/>
<gene>
    <name evidence="2" type="ORF">LTR36_003797</name>
</gene>
<name>A0AAV9JI08_9PEZI</name>
<keyword evidence="3" id="KW-1185">Reference proteome</keyword>
<dbReference type="EMBL" id="JAVFHQ010000022">
    <property type="protein sequence ID" value="KAK4544893.1"/>
    <property type="molecule type" value="Genomic_DNA"/>
</dbReference>
<protein>
    <submittedName>
        <fullName evidence="2">Uncharacterized protein</fullName>
    </submittedName>
</protein>
<feature type="region of interest" description="Disordered" evidence="1">
    <location>
        <begin position="39"/>
        <end position="62"/>
    </location>
</feature>
<sequence>MDLGGRQMGLGHGTAAVSGFNSPPGMGYGAQILDGAPSMRTGTLSDHGYGTAEQTSEQADQFSLASVSGGRHVDRSLPEIEQDLFQALLDDCTHGGDWTSEQS</sequence>